<evidence type="ECO:0000313" key="12">
    <source>
        <dbReference type="EMBL" id="MBB6488304.1"/>
    </source>
</evidence>
<comment type="catalytic activity">
    <reaction evidence="10">
        <text>succinate + ATP + CoA = succinyl-CoA + ADP + phosphate</text>
        <dbReference type="Rhea" id="RHEA:17661"/>
        <dbReference type="ChEBI" id="CHEBI:30031"/>
        <dbReference type="ChEBI" id="CHEBI:30616"/>
        <dbReference type="ChEBI" id="CHEBI:43474"/>
        <dbReference type="ChEBI" id="CHEBI:57287"/>
        <dbReference type="ChEBI" id="CHEBI:57292"/>
        <dbReference type="ChEBI" id="CHEBI:456216"/>
        <dbReference type="EC" id="6.2.1.5"/>
    </reaction>
</comment>
<dbReference type="InterPro" id="IPR013815">
    <property type="entry name" value="ATP_grasp_subdomain_1"/>
</dbReference>
<dbReference type="Gene3D" id="3.40.50.261">
    <property type="entry name" value="Succinyl-CoA synthetase domains"/>
    <property type="match status" value="1"/>
</dbReference>
<dbReference type="GO" id="GO:0005524">
    <property type="term" value="F:ATP binding"/>
    <property type="evidence" value="ECO:0007669"/>
    <property type="project" value="UniProtKB-UniRule"/>
</dbReference>
<feature type="binding site" evidence="10">
    <location>
        <position position="109"/>
    </location>
    <ligand>
        <name>ATP</name>
        <dbReference type="ChEBI" id="CHEBI:30616"/>
    </ligand>
</feature>
<evidence type="ECO:0000259" key="11">
    <source>
        <dbReference type="PROSITE" id="PS50975"/>
    </source>
</evidence>
<dbReference type="InterPro" id="IPR005809">
    <property type="entry name" value="Succ_CoA_ligase-like_bsu"/>
</dbReference>
<dbReference type="FunFam" id="3.40.50.261:FF:000001">
    <property type="entry name" value="Succinate--CoA ligase [ADP-forming] subunit beta"/>
    <property type="match status" value="1"/>
</dbReference>
<dbReference type="Gene3D" id="3.30.470.20">
    <property type="entry name" value="ATP-grasp fold, B domain"/>
    <property type="match status" value="1"/>
</dbReference>
<dbReference type="InterPro" id="IPR011761">
    <property type="entry name" value="ATP-grasp"/>
</dbReference>
<comment type="catalytic activity">
    <reaction evidence="8">
        <text>(S)-malate + ATP + CoA = (S)-malyl-CoA + ADP + phosphate</text>
        <dbReference type="Rhea" id="RHEA:26193"/>
        <dbReference type="ChEBI" id="CHEBI:15589"/>
        <dbReference type="ChEBI" id="CHEBI:30616"/>
        <dbReference type="ChEBI" id="CHEBI:43474"/>
        <dbReference type="ChEBI" id="CHEBI:57287"/>
        <dbReference type="ChEBI" id="CHEBI:57317"/>
        <dbReference type="ChEBI" id="CHEBI:456216"/>
        <dbReference type="EC" id="6.2.1.9"/>
    </reaction>
</comment>
<dbReference type="EC" id="6.2.1.5" evidence="10"/>
<protein>
    <recommendedName>
        <fullName evidence="10">Succinate--CoA ligase [ADP-forming] subunit beta</fullName>
        <ecNumber evidence="10">6.2.1.5</ecNumber>
    </recommendedName>
    <alternativeName>
        <fullName evidence="10">Succinyl-CoA synthetase subunit beta</fullName>
        <shortName evidence="10">SCS-beta</shortName>
    </alternativeName>
</protein>
<dbReference type="PANTHER" id="PTHR11815">
    <property type="entry name" value="SUCCINYL-COA SYNTHETASE BETA CHAIN"/>
    <property type="match status" value="1"/>
</dbReference>
<evidence type="ECO:0000256" key="3">
    <source>
        <dbReference type="ARBA" id="ARBA00022598"/>
    </source>
</evidence>
<comment type="similarity">
    <text evidence="1 10">Belongs to the succinate/malate CoA ligase beta subunit family.</text>
</comment>
<dbReference type="EMBL" id="JACHBG010000021">
    <property type="protein sequence ID" value="MBB6488304.1"/>
    <property type="molecule type" value="Genomic_DNA"/>
</dbReference>
<dbReference type="PROSITE" id="PS50975">
    <property type="entry name" value="ATP_GRASP"/>
    <property type="match status" value="1"/>
</dbReference>
<dbReference type="Pfam" id="PF08442">
    <property type="entry name" value="ATP-grasp_2"/>
    <property type="match status" value="1"/>
</dbReference>
<sequence>MNIHEYQAKALLKSYGAPVADGVAIFSADEAAAAAKQLPGPLYVVKSQIHAGGRGKGKFKELSPDAKGGVRLAKSVDDVVTNAKEMLGHTLVTKQTGPAGKQVNRLYIEDGADIDRELYLSILVDRSVGQVAFVVSTEGGMDIETVAHDTPEKIITVAIDPAAGVTAANTAALSDALKLEGAAREDAAKLFPILYKAFVEKDMALLEVNPLIVMTNGRLRVLDAKVSFDGNALFRHEDVRALRDTSEEDEKEIQAHEYDLAYVALDGNIGCMVNGAGLAMATMDIIKLYGAEPANFLDVGGGATKEKVTAAFKIITADPAVQGILVNIFGGIMKCDVIAEGVLAAVKEVGLKVPLVVRLEGTNVELGKKIINESGLNVISADDLDDAAQKIVKAVKG</sequence>
<feature type="binding site" evidence="10">
    <location>
        <position position="209"/>
    </location>
    <ligand>
        <name>Mg(2+)</name>
        <dbReference type="ChEBI" id="CHEBI:18420"/>
    </ligand>
</feature>
<comment type="cofactor">
    <cofactor evidence="10">
        <name>Mg(2+)</name>
        <dbReference type="ChEBI" id="CHEBI:18420"/>
    </cofactor>
    <text evidence="10">Binds 1 Mg(2+) ion per subunit.</text>
</comment>
<dbReference type="InterPro" id="IPR016102">
    <property type="entry name" value="Succinyl-CoA_synth-like"/>
</dbReference>
<comment type="pathway">
    <text evidence="9">One-carbon metabolism; formaldehyde assimilation via serine pathway.</text>
</comment>
<dbReference type="PANTHER" id="PTHR11815:SF10">
    <property type="entry name" value="SUCCINATE--COA LIGASE [GDP-FORMING] SUBUNIT BETA, MITOCHONDRIAL"/>
    <property type="match status" value="1"/>
</dbReference>
<dbReference type="Gene3D" id="3.30.1490.20">
    <property type="entry name" value="ATP-grasp fold, A domain"/>
    <property type="match status" value="1"/>
</dbReference>
<feature type="binding site" evidence="10">
    <location>
        <position position="46"/>
    </location>
    <ligand>
        <name>ATP</name>
        <dbReference type="ChEBI" id="CHEBI:30616"/>
    </ligand>
</feature>
<name>A0A7X0MF19_9HYPH</name>
<dbReference type="UniPathway" id="UPA00223">
    <property type="reaction ID" value="UER00999"/>
</dbReference>
<evidence type="ECO:0000256" key="4">
    <source>
        <dbReference type="ARBA" id="ARBA00022723"/>
    </source>
</evidence>
<dbReference type="SUPFAM" id="SSF56059">
    <property type="entry name" value="Glutathione synthetase ATP-binding domain-like"/>
    <property type="match status" value="1"/>
</dbReference>
<dbReference type="GO" id="GO:0042709">
    <property type="term" value="C:succinate-CoA ligase complex"/>
    <property type="evidence" value="ECO:0007669"/>
    <property type="project" value="TreeGrafter"/>
</dbReference>
<proteinExistence type="inferred from homology"/>
<keyword evidence="4 10" id="KW-0479">Metal-binding</keyword>
<evidence type="ECO:0000256" key="1">
    <source>
        <dbReference type="ARBA" id="ARBA00009182"/>
    </source>
</evidence>
<comment type="catalytic activity">
    <reaction evidence="10">
        <text>GTP + succinate + CoA = succinyl-CoA + GDP + phosphate</text>
        <dbReference type="Rhea" id="RHEA:22120"/>
        <dbReference type="ChEBI" id="CHEBI:30031"/>
        <dbReference type="ChEBI" id="CHEBI:37565"/>
        <dbReference type="ChEBI" id="CHEBI:43474"/>
        <dbReference type="ChEBI" id="CHEBI:57287"/>
        <dbReference type="ChEBI" id="CHEBI:57292"/>
        <dbReference type="ChEBI" id="CHEBI:58189"/>
    </reaction>
</comment>
<keyword evidence="5 10" id="KW-0547">Nucleotide-binding</keyword>
<evidence type="ECO:0000256" key="2">
    <source>
        <dbReference type="ARBA" id="ARBA00022532"/>
    </source>
</evidence>
<evidence type="ECO:0000313" key="13">
    <source>
        <dbReference type="Proteomes" id="UP000565576"/>
    </source>
</evidence>
<feature type="binding site" evidence="10">
    <location>
        <begin position="331"/>
        <end position="333"/>
    </location>
    <ligand>
        <name>substrate</name>
        <note>ligand shared with subunit alpha</note>
    </ligand>
</feature>
<dbReference type="FunFam" id="3.30.470.20:FF:000002">
    <property type="entry name" value="Succinate--CoA ligase [ADP-forming] subunit beta"/>
    <property type="match status" value="1"/>
</dbReference>
<evidence type="ECO:0000256" key="5">
    <source>
        <dbReference type="ARBA" id="ARBA00022741"/>
    </source>
</evidence>
<dbReference type="PROSITE" id="PS01217">
    <property type="entry name" value="SUCCINYL_COA_LIG_3"/>
    <property type="match status" value="1"/>
</dbReference>
<dbReference type="Pfam" id="PF00549">
    <property type="entry name" value="Ligase_CoA"/>
    <property type="match status" value="1"/>
</dbReference>
<dbReference type="GO" id="GO:0005829">
    <property type="term" value="C:cytosol"/>
    <property type="evidence" value="ECO:0007669"/>
    <property type="project" value="TreeGrafter"/>
</dbReference>
<dbReference type="RefSeq" id="WP_184709760.1">
    <property type="nucleotide sequence ID" value="NZ_JACHBG010000021.1"/>
</dbReference>
<evidence type="ECO:0000256" key="6">
    <source>
        <dbReference type="ARBA" id="ARBA00022840"/>
    </source>
</evidence>
<dbReference type="InterPro" id="IPR013650">
    <property type="entry name" value="ATP-grasp_succ-CoA_synth-type"/>
</dbReference>
<evidence type="ECO:0000256" key="9">
    <source>
        <dbReference type="ARBA" id="ARBA00060690"/>
    </source>
</evidence>
<dbReference type="NCBIfam" id="NF001913">
    <property type="entry name" value="PRK00696.1"/>
    <property type="match status" value="1"/>
</dbReference>
<dbReference type="InterPro" id="IPR017866">
    <property type="entry name" value="Succ-CoA_synthase_bsu_CS"/>
</dbReference>
<keyword evidence="6 10" id="KW-0067">ATP-binding</keyword>
<dbReference type="PIRSF" id="PIRSF001554">
    <property type="entry name" value="SucCS_beta"/>
    <property type="match status" value="1"/>
</dbReference>
<accession>A0A7X0MF19</accession>
<feature type="binding site" evidence="10">
    <location>
        <position position="274"/>
    </location>
    <ligand>
        <name>substrate</name>
        <note>ligand shared with subunit alpha</note>
    </ligand>
</feature>
<dbReference type="AlphaFoldDB" id="A0A7X0MF19"/>
<dbReference type="GO" id="GO:0006099">
    <property type="term" value="P:tricarboxylic acid cycle"/>
    <property type="evidence" value="ECO:0007669"/>
    <property type="project" value="UniProtKB-UniRule"/>
</dbReference>
<gene>
    <name evidence="10" type="primary">sucC</name>
    <name evidence="12" type="ORF">GGD46_005618</name>
</gene>
<comment type="function">
    <text evidence="10">Succinyl-CoA synthetase functions in the citric acid cycle (TCA), coupling the hydrolysis of succinyl-CoA to the synthesis of either ATP or GTP and thus represents the only step of substrate-level phosphorylation in the TCA. The beta subunit provides nucleotide specificity of the enzyme and binds the substrate succinate, while the binding sites for coenzyme A and phosphate are found in the alpha subunit.</text>
</comment>
<feature type="binding site" evidence="10">
    <location>
        <position position="112"/>
    </location>
    <ligand>
        <name>ATP</name>
        <dbReference type="ChEBI" id="CHEBI:30616"/>
    </ligand>
</feature>
<feature type="binding site" evidence="10">
    <location>
        <position position="117"/>
    </location>
    <ligand>
        <name>ATP</name>
        <dbReference type="ChEBI" id="CHEBI:30616"/>
    </ligand>
</feature>
<feature type="domain" description="ATP-grasp" evidence="11">
    <location>
        <begin position="9"/>
        <end position="237"/>
    </location>
</feature>
<keyword evidence="7 10" id="KW-0460">Magnesium</keyword>
<reference evidence="12 13" key="1">
    <citation type="submission" date="2020-08" db="EMBL/GenBank/DDBJ databases">
        <title>Genomic Encyclopedia of Type Strains, Phase IV (KMG-V): Genome sequencing to study the core and pangenomes of soil and plant-associated prokaryotes.</title>
        <authorList>
            <person name="Whitman W."/>
        </authorList>
    </citation>
    <scope>NUCLEOTIDE SEQUENCE [LARGE SCALE GENOMIC DNA]</scope>
    <source>
        <strain evidence="12 13">SEMIA 4060</strain>
    </source>
</reference>
<dbReference type="GO" id="GO:0050074">
    <property type="term" value="F:malate-CoA ligase activity"/>
    <property type="evidence" value="ECO:0007669"/>
    <property type="project" value="UniProtKB-EC"/>
</dbReference>
<feature type="binding site" evidence="10">
    <location>
        <position position="223"/>
    </location>
    <ligand>
        <name>Mg(2+)</name>
        <dbReference type="ChEBI" id="CHEBI:18420"/>
    </ligand>
</feature>
<comment type="pathway">
    <text evidence="10">Carbohydrate metabolism; tricarboxylic acid cycle; succinate from succinyl-CoA (ligase route): step 1/1.</text>
</comment>
<dbReference type="InterPro" id="IPR005811">
    <property type="entry name" value="SUCC_ACL_C"/>
</dbReference>
<dbReference type="FunFam" id="3.30.1490.20:FF:000002">
    <property type="entry name" value="Succinate--CoA ligase [ADP-forming] subunit beta"/>
    <property type="match status" value="1"/>
</dbReference>
<dbReference type="GO" id="GO:0000287">
    <property type="term" value="F:magnesium ion binding"/>
    <property type="evidence" value="ECO:0007669"/>
    <property type="project" value="UniProtKB-UniRule"/>
</dbReference>
<keyword evidence="2 10" id="KW-0816">Tricarboxylic acid cycle</keyword>
<dbReference type="GO" id="GO:0006104">
    <property type="term" value="P:succinyl-CoA metabolic process"/>
    <property type="evidence" value="ECO:0007669"/>
    <property type="project" value="TreeGrafter"/>
</dbReference>
<organism evidence="12 13">
    <name type="scientific">Rhizobium lusitanum</name>
    <dbReference type="NCBI Taxonomy" id="293958"/>
    <lineage>
        <taxon>Bacteria</taxon>
        <taxon>Pseudomonadati</taxon>
        <taxon>Pseudomonadota</taxon>
        <taxon>Alphaproteobacteria</taxon>
        <taxon>Hyphomicrobiales</taxon>
        <taxon>Rhizobiaceae</taxon>
        <taxon>Rhizobium/Agrobacterium group</taxon>
        <taxon>Rhizobium</taxon>
    </lineage>
</organism>
<feature type="binding site" evidence="10">
    <location>
        <begin position="53"/>
        <end position="55"/>
    </location>
    <ligand>
        <name>ATP</name>
        <dbReference type="ChEBI" id="CHEBI:30616"/>
    </ligand>
</feature>
<dbReference type="NCBIfam" id="TIGR01016">
    <property type="entry name" value="sucCoAbeta"/>
    <property type="match status" value="1"/>
</dbReference>
<dbReference type="SUPFAM" id="SSF52210">
    <property type="entry name" value="Succinyl-CoA synthetase domains"/>
    <property type="match status" value="1"/>
</dbReference>
<dbReference type="Proteomes" id="UP000565576">
    <property type="component" value="Unassembled WGS sequence"/>
</dbReference>
<keyword evidence="3 10" id="KW-0436">Ligase</keyword>
<evidence type="ECO:0000256" key="8">
    <source>
        <dbReference type="ARBA" id="ARBA00052241"/>
    </source>
</evidence>
<comment type="caution">
    <text evidence="12">The sequence shown here is derived from an EMBL/GenBank/DDBJ whole genome shotgun (WGS) entry which is preliminary data.</text>
</comment>
<comment type="subunit">
    <text evidence="10">Heterotetramer of two alpha and two beta subunits.</text>
</comment>
<dbReference type="HAMAP" id="MF_00558">
    <property type="entry name" value="Succ_CoA_beta"/>
    <property type="match status" value="1"/>
</dbReference>
<evidence type="ECO:0000256" key="7">
    <source>
        <dbReference type="ARBA" id="ARBA00022842"/>
    </source>
</evidence>
<evidence type="ECO:0000256" key="10">
    <source>
        <dbReference type="HAMAP-Rule" id="MF_00558"/>
    </source>
</evidence>
<dbReference type="GO" id="GO:0004775">
    <property type="term" value="F:succinate-CoA ligase (ADP-forming) activity"/>
    <property type="evidence" value="ECO:0007669"/>
    <property type="project" value="UniProtKB-UniRule"/>
</dbReference>